<comment type="subcellular location">
    <subcellularLocation>
        <location evidence="1">Nucleus envelope</location>
    </subcellularLocation>
    <subcellularLocation>
        <location evidence="4">Nucleus</location>
        <location evidence="4">Nuclear pore complex</location>
    </subcellularLocation>
</comment>
<name>A0ABR2JJ98_9EUKA</name>
<dbReference type="PANTHER" id="PTHR11225">
    <property type="entry name" value="NUCLEAR PORE COMPLEX PROTEIN NUP93 NUCLEOPORIN NUP93 DEAD EYE PROTEIN"/>
    <property type="match status" value="1"/>
</dbReference>
<evidence type="ECO:0000256" key="2">
    <source>
        <dbReference type="ARBA" id="ARBA00010186"/>
    </source>
</evidence>
<gene>
    <name evidence="5" type="ORF">M9Y10_004587</name>
</gene>
<keyword evidence="4" id="KW-0811">Translocation</keyword>
<keyword evidence="3 4" id="KW-0539">Nucleus</keyword>
<evidence type="ECO:0000313" key="5">
    <source>
        <dbReference type="EMBL" id="KAK8877824.1"/>
    </source>
</evidence>
<keyword evidence="4" id="KW-0472">Membrane</keyword>
<dbReference type="Pfam" id="PF04097">
    <property type="entry name" value="Nic96"/>
    <property type="match status" value="1"/>
</dbReference>
<protein>
    <recommendedName>
        <fullName evidence="4">Nuclear pore protein</fullName>
    </recommendedName>
</protein>
<evidence type="ECO:0000313" key="6">
    <source>
        <dbReference type="Proteomes" id="UP001470230"/>
    </source>
</evidence>
<proteinExistence type="inferred from homology"/>
<organism evidence="5 6">
    <name type="scientific">Tritrichomonas musculus</name>
    <dbReference type="NCBI Taxonomy" id="1915356"/>
    <lineage>
        <taxon>Eukaryota</taxon>
        <taxon>Metamonada</taxon>
        <taxon>Parabasalia</taxon>
        <taxon>Tritrichomonadida</taxon>
        <taxon>Tritrichomonadidae</taxon>
        <taxon>Tritrichomonas</taxon>
    </lineage>
</organism>
<sequence length="724" mass="83519">MDPQSGVSLSEVLSRAKRLEKVLPFRTQLTIPTILQRTSNISRSTDDNRVGYLLLARQNVNIENTKEILNSISQPRVFSNNYISFRDRTDFSFQDTIIKSISKIQSSTEKMNNDLILKAFQRKQLDSANLRDTAKMDLLVSVPIHNLDPSLLEIYGDEVKMELVEKARFYCDLLTKFDEDMAKNVFDAIISSRGKLFNYESQRYFADTFNLIYNLKIHRESKNWIVEGASAFLESQKKRFIQNEVNTSLRNADRGGVIGIAPTIRAYLNLRKNKHIDSPWAIIFYSIRCGALKEASNFADTAEIDTDVKTAIQYYSNHIKLTGKLRETLITYLDAEFISTRFDIFKVLALSVLTKARRNIKTEKRIKIQDWLWYELQFCEDPNTLAAKLNEKHQFDQPNLQGQILMMTGFFYEAAQWLLDRTEYAKDNLHVALCLHVSGFITSDIILKPLIRHAIEVFKADQESAIRYLSLIREHDNRIDSLTKLVIKAKHGQRMFESGTSFNGSDSAAPIMRVLLPDEINEVLEKSAIEARRLNLYDLAITLYLLRGDYRGVVSYDCVRLRQIIENFANNDALNIVIQHFALIQEEEKSIDDCRHVGMESLRTMNLLIKLACACEFERAENYEKAASGFEEADIFPSLSILADSKFREYLALPEIVKGVVPFVFVPALHAYYNIYLNSEKEANSLYMREKLRERTEAIREFASYLDLRSETQAQILNLCRLVK</sequence>
<keyword evidence="4" id="KW-0509">mRNA transport</keyword>
<dbReference type="InterPro" id="IPR007231">
    <property type="entry name" value="Nucleoporin_int_Nup93/Nic96"/>
</dbReference>
<evidence type="ECO:0000256" key="1">
    <source>
        <dbReference type="ARBA" id="ARBA00004259"/>
    </source>
</evidence>
<evidence type="ECO:0000256" key="3">
    <source>
        <dbReference type="ARBA" id="ARBA00023242"/>
    </source>
</evidence>
<dbReference type="EMBL" id="JAPFFF010000011">
    <property type="protein sequence ID" value="KAK8877824.1"/>
    <property type="molecule type" value="Genomic_DNA"/>
</dbReference>
<accession>A0ABR2JJ98</accession>
<dbReference type="Proteomes" id="UP001470230">
    <property type="component" value="Unassembled WGS sequence"/>
</dbReference>
<keyword evidence="4" id="KW-0653">Protein transport</keyword>
<keyword evidence="4" id="KW-0813">Transport</keyword>
<dbReference type="PANTHER" id="PTHR11225:SF4">
    <property type="entry name" value="NUCLEAR PORE COMPLEX PROTEIN NUP93"/>
    <property type="match status" value="1"/>
</dbReference>
<keyword evidence="6" id="KW-1185">Reference proteome</keyword>
<keyword evidence="4" id="KW-0906">Nuclear pore complex</keyword>
<comment type="similarity">
    <text evidence="2 4">Belongs to the nucleoporin interacting component (NIC) family.</text>
</comment>
<reference evidence="5 6" key="1">
    <citation type="submission" date="2024-04" db="EMBL/GenBank/DDBJ databases">
        <title>Tritrichomonas musculus Genome.</title>
        <authorList>
            <person name="Alves-Ferreira E."/>
            <person name="Grigg M."/>
            <person name="Lorenzi H."/>
            <person name="Galac M."/>
        </authorList>
    </citation>
    <scope>NUCLEOTIDE SEQUENCE [LARGE SCALE GENOMIC DNA]</scope>
    <source>
        <strain evidence="5 6">EAF2021</strain>
    </source>
</reference>
<evidence type="ECO:0000256" key="4">
    <source>
        <dbReference type="RuleBase" id="RU364035"/>
    </source>
</evidence>
<comment type="caution">
    <text evidence="5">The sequence shown here is derived from an EMBL/GenBank/DDBJ whole genome shotgun (WGS) entry which is preliminary data.</text>
</comment>